<dbReference type="OrthoDB" id="331544at2759"/>
<keyword evidence="8" id="KW-0210">Decarboxylase</keyword>
<keyword evidence="21" id="KW-1185">Reference proteome</keyword>
<dbReference type="SUPFAM" id="SSF51735">
    <property type="entry name" value="NAD(P)-binding Rossmann-fold domains"/>
    <property type="match status" value="1"/>
</dbReference>
<evidence type="ECO:0000256" key="7">
    <source>
        <dbReference type="ARBA" id="ARBA00022692"/>
    </source>
</evidence>
<evidence type="ECO:0000256" key="8">
    <source>
        <dbReference type="ARBA" id="ARBA00022793"/>
    </source>
</evidence>
<dbReference type="GeneID" id="94835644"/>
<evidence type="ECO:0000256" key="16">
    <source>
        <dbReference type="ARBA" id="ARBA00031585"/>
    </source>
</evidence>
<dbReference type="PANTHER" id="PTHR43078:SF6">
    <property type="entry name" value="UDP-GLUCURONIC ACID DECARBOXYLASE 1"/>
    <property type="match status" value="1"/>
</dbReference>
<dbReference type="GO" id="GO:0000139">
    <property type="term" value="C:Golgi membrane"/>
    <property type="evidence" value="ECO:0007669"/>
    <property type="project" value="UniProtKB-SubCell"/>
</dbReference>
<name>A0A1J4KIK3_9EUKA</name>
<dbReference type="Gene3D" id="3.40.50.720">
    <property type="entry name" value="NAD(P)-binding Rossmann-like Domain"/>
    <property type="match status" value="2"/>
</dbReference>
<evidence type="ECO:0000256" key="3">
    <source>
        <dbReference type="ARBA" id="ARBA00005100"/>
    </source>
</evidence>
<evidence type="ECO:0000256" key="2">
    <source>
        <dbReference type="ARBA" id="ARBA00004323"/>
    </source>
</evidence>
<keyword evidence="15" id="KW-0456">Lyase</keyword>
<dbReference type="FunFam" id="3.40.50.720:FF:000065">
    <property type="entry name" value="UDP-glucuronic acid decarboxylase 1"/>
    <property type="match status" value="1"/>
</dbReference>
<dbReference type="RefSeq" id="XP_068364026.1">
    <property type="nucleotide sequence ID" value="XM_068500940.1"/>
</dbReference>
<dbReference type="CDD" id="cd05230">
    <property type="entry name" value="UGD_SDR_e"/>
    <property type="match status" value="1"/>
</dbReference>
<dbReference type="EMBL" id="MLAK01000599">
    <property type="protein sequence ID" value="OHT10890.1"/>
    <property type="molecule type" value="Genomic_DNA"/>
</dbReference>
<keyword evidence="14" id="KW-0325">Glycoprotein</keyword>
<gene>
    <name evidence="20" type="primary">uxs1</name>
    <name evidence="20" type="ORF">TRFO_19686</name>
</gene>
<comment type="catalytic activity">
    <reaction evidence="18">
        <text>UDP-alpha-D-glucuronate + H(+) = UDP-alpha-D-xylose + CO2</text>
        <dbReference type="Rhea" id="RHEA:23916"/>
        <dbReference type="ChEBI" id="CHEBI:15378"/>
        <dbReference type="ChEBI" id="CHEBI:16526"/>
        <dbReference type="ChEBI" id="CHEBI:57632"/>
        <dbReference type="ChEBI" id="CHEBI:58052"/>
        <dbReference type="EC" id="4.1.1.35"/>
    </reaction>
    <physiologicalReaction direction="left-to-right" evidence="18">
        <dbReference type="Rhea" id="RHEA:23917"/>
    </physiologicalReaction>
</comment>
<dbReference type="GO" id="GO:0048040">
    <property type="term" value="F:UDP-glucuronate decarboxylase activity"/>
    <property type="evidence" value="ECO:0007669"/>
    <property type="project" value="UniProtKB-EC"/>
</dbReference>
<keyword evidence="9" id="KW-0735">Signal-anchor</keyword>
<evidence type="ECO:0000256" key="17">
    <source>
        <dbReference type="ARBA" id="ARBA00037859"/>
    </source>
</evidence>
<feature type="domain" description="NAD-dependent epimerase/dehydratase" evidence="19">
    <location>
        <begin position="8"/>
        <end position="242"/>
    </location>
</feature>
<comment type="pathway">
    <text evidence="3">Nucleotide-sugar biosynthesis; UDP-alpha-D-xylose biosynthesis; UDP-alpha-D-xylose from UDP-alpha-D-glucuronate: step 1/1.</text>
</comment>
<comment type="cofactor">
    <cofactor evidence="1">
        <name>NAD(+)</name>
        <dbReference type="ChEBI" id="CHEBI:57540"/>
    </cofactor>
</comment>
<evidence type="ECO:0000256" key="1">
    <source>
        <dbReference type="ARBA" id="ARBA00001911"/>
    </source>
</evidence>
<dbReference type="InterPro" id="IPR001509">
    <property type="entry name" value="Epimerase_deHydtase"/>
</dbReference>
<dbReference type="InterPro" id="IPR036291">
    <property type="entry name" value="NAD(P)-bd_dom_sf"/>
</dbReference>
<dbReference type="GO" id="GO:0032580">
    <property type="term" value="C:Golgi cisterna membrane"/>
    <property type="evidence" value="ECO:0007669"/>
    <property type="project" value="UniProtKB-SubCell"/>
</dbReference>
<dbReference type="AlphaFoldDB" id="A0A1J4KIK3"/>
<keyword evidence="13" id="KW-0472">Membrane</keyword>
<keyword evidence="12" id="KW-0333">Golgi apparatus</keyword>
<evidence type="ECO:0000256" key="11">
    <source>
        <dbReference type="ARBA" id="ARBA00023027"/>
    </source>
</evidence>
<reference evidence="20" key="1">
    <citation type="submission" date="2016-10" db="EMBL/GenBank/DDBJ databases">
        <authorList>
            <person name="Benchimol M."/>
            <person name="Almeida L.G."/>
            <person name="Vasconcelos A.T."/>
            <person name="Perreira-Neves A."/>
            <person name="Rosa I.A."/>
            <person name="Tasca T."/>
            <person name="Bogo M.R."/>
            <person name="de Souza W."/>
        </authorList>
    </citation>
    <scope>NUCLEOTIDE SEQUENCE [LARGE SCALE GENOMIC DNA]</scope>
    <source>
        <strain evidence="20">K</strain>
    </source>
</reference>
<organism evidence="20 21">
    <name type="scientific">Tritrichomonas foetus</name>
    <dbReference type="NCBI Taxonomy" id="1144522"/>
    <lineage>
        <taxon>Eukaryota</taxon>
        <taxon>Metamonada</taxon>
        <taxon>Parabasalia</taxon>
        <taxon>Tritrichomonadida</taxon>
        <taxon>Tritrichomonadidae</taxon>
        <taxon>Tritrichomonas</taxon>
    </lineage>
</organism>
<dbReference type="InterPro" id="IPR044516">
    <property type="entry name" value="UXS-like"/>
</dbReference>
<dbReference type="VEuPathDB" id="TrichDB:TRFO_19686"/>
<comment type="caution">
    <text evidence="20">The sequence shown here is derived from an EMBL/GenBank/DDBJ whole genome shotgun (WGS) entry which is preliminary data.</text>
</comment>
<evidence type="ECO:0000256" key="12">
    <source>
        <dbReference type="ARBA" id="ARBA00023034"/>
    </source>
</evidence>
<dbReference type="GO" id="GO:0033320">
    <property type="term" value="P:UDP-D-xylose biosynthetic process"/>
    <property type="evidence" value="ECO:0007669"/>
    <property type="project" value="UniProtKB-UniPathway"/>
</dbReference>
<evidence type="ECO:0000259" key="19">
    <source>
        <dbReference type="Pfam" id="PF01370"/>
    </source>
</evidence>
<evidence type="ECO:0000256" key="9">
    <source>
        <dbReference type="ARBA" id="ARBA00022968"/>
    </source>
</evidence>
<dbReference type="EC" id="4.1.1.35" evidence="5"/>
<proteinExistence type="inferred from homology"/>
<dbReference type="Proteomes" id="UP000179807">
    <property type="component" value="Unassembled WGS sequence"/>
</dbReference>
<evidence type="ECO:0000256" key="18">
    <source>
        <dbReference type="ARBA" id="ARBA00049410"/>
    </source>
</evidence>
<evidence type="ECO:0000256" key="15">
    <source>
        <dbReference type="ARBA" id="ARBA00023239"/>
    </source>
</evidence>
<evidence type="ECO:0000256" key="5">
    <source>
        <dbReference type="ARBA" id="ARBA00012290"/>
    </source>
</evidence>
<evidence type="ECO:0000256" key="10">
    <source>
        <dbReference type="ARBA" id="ARBA00022989"/>
    </source>
</evidence>
<keyword evidence="7" id="KW-0812">Transmembrane</keyword>
<evidence type="ECO:0000313" key="20">
    <source>
        <dbReference type="EMBL" id="OHT10890.1"/>
    </source>
</evidence>
<comment type="subcellular location">
    <subcellularLocation>
        <location evidence="2">Golgi apparatus membrane</location>
        <topology evidence="2">Single-pass type II membrane protein</topology>
    </subcellularLocation>
    <subcellularLocation>
        <location evidence="17">Golgi apparatus</location>
        <location evidence="17">Golgi stack membrane</location>
    </subcellularLocation>
</comment>
<keyword evidence="11" id="KW-0520">NAD</keyword>
<dbReference type="UniPathway" id="UPA00796">
    <property type="reaction ID" value="UER00771"/>
</dbReference>
<evidence type="ECO:0000256" key="6">
    <source>
        <dbReference type="ARBA" id="ARBA00018816"/>
    </source>
</evidence>
<evidence type="ECO:0000256" key="4">
    <source>
        <dbReference type="ARBA" id="ARBA00007505"/>
    </source>
</evidence>
<protein>
    <recommendedName>
        <fullName evidence="6">UDP-glucuronic acid decarboxylase 1</fullName>
        <ecNumber evidence="5">4.1.1.35</ecNumber>
    </recommendedName>
    <alternativeName>
        <fullName evidence="16">UDP-glucuronate decarboxylase 1</fullName>
    </alternativeName>
</protein>
<dbReference type="Pfam" id="PF01370">
    <property type="entry name" value="Epimerase"/>
    <property type="match status" value="1"/>
</dbReference>
<evidence type="ECO:0000313" key="21">
    <source>
        <dbReference type="Proteomes" id="UP000179807"/>
    </source>
</evidence>
<dbReference type="GO" id="GO:0042732">
    <property type="term" value="P:D-xylose metabolic process"/>
    <property type="evidence" value="ECO:0007669"/>
    <property type="project" value="InterPro"/>
</dbReference>
<evidence type="ECO:0000256" key="13">
    <source>
        <dbReference type="ARBA" id="ARBA00023136"/>
    </source>
</evidence>
<evidence type="ECO:0000256" key="14">
    <source>
        <dbReference type="ARBA" id="ARBA00023180"/>
    </source>
</evidence>
<dbReference type="GO" id="GO:0070403">
    <property type="term" value="F:NAD+ binding"/>
    <property type="evidence" value="ECO:0007669"/>
    <property type="project" value="InterPro"/>
</dbReference>
<dbReference type="PANTHER" id="PTHR43078">
    <property type="entry name" value="UDP-GLUCURONIC ACID DECARBOXYLASE-RELATED"/>
    <property type="match status" value="1"/>
</dbReference>
<comment type="similarity">
    <text evidence="4">Belongs to the NAD(P)-dependent epimerase/dehydratase family. UDP-glucuronic acid decarboxylase subfamily.</text>
</comment>
<keyword evidence="10" id="KW-1133">Transmembrane helix</keyword>
<sequence>MSGQLRYLVTGGAGFIGSHIVNQLMQQGCKVTVLDNFFTGSKSNIEHWIGNPNFTLIEGDVIDPIDVEVDRIFHLACPASPPHYMRDPIQTLETSFLGTRNMLHLAKKYNARLLYTSTSEVYGDPDQFHHPQKEEYWGNVNCRGPRACYDEGKRSAETYCFEFHRKYGTEIRTARLFNTYGPNMDPNDGRVVSNMIMQALQGKDLTIYGTGKQTRSFGYVEDTVRGLFALMESDYEHPVNIGNPTEFSILELAQLVQKKINTNVKIVFQEAATDDPQQRKPDITKAKTILHWEPKISLDEGLDRTIPYFRDFVEGRRKR</sequence>
<accession>A0A1J4KIK3</accession>